<evidence type="ECO:0000313" key="2">
    <source>
        <dbReference type="EMBL" id="TGE25478.1"/>
    </source>
</evidence>
<dbReference type="RefSeq" id="WP_135463056.1">
    <property type="nucleotide sequence ID" value="NZ_SRLC01000001.1"/>
</dbReference>
<evidence type="ECO:0000256" key="1">
    <source>
        <dbReference type="SAM" id="SignalP"/>
    </source>
</evidence>
<keyword evidence="1" id="KW-0732">Signal</keyword>
<name>A0A4Z0Q5V6_9BACT</name>
<dbReference type="Proteomes" id="UP000297549">
    <property type="component" value="Unassembled WGS sequence"/>
</dbReference>
<accession>A0A4Z0Q5V6</accession>
<organism evidence="2 3">
    <name type="scientific">Hymenobacter aquaticus</name>
    <dbReference type="NCBI Taxonomy" id="1867101"/>
    <lineage>
        <taxon>Bacteria</taxon>
        <taxon>Pseudomonadati</taxon>
        <taxon>Bacteroidota</taxon>
        <taxon>Cytophagia</taxon>
        <taxon>Cytophagales</taxon>
        <taxon>Hymenobacteraceae</taxon>
        <taxon>Hymenobacter</taxon>
    </lineage>
</organism>
<dbReference type="AlphaFoldDB" id="A0A4Z0Q5V6"/>
<feature type="chain" id="PRO_5021308027" evidence="1">
    <location>
        <begin position="20"/>
        <end position="448"/>
    </location>
</feature>
<protein>
    <submittedName>
        <fullName evidence="2">Uncharacterized protein</fullName>
    </submittedName>
</protein>
<feature type="signal peptide" evidence="1">
    <location>
        <begin position="1"/>
        <end position="19"/>
    </location>
</feature>
<keyword evidence="3" id="KW-1185">Reference proteome</keyword>
<evidence type="ECO:0000313" key="3">
    <source>
        <dbReference type="Proteomes" id="UP000297549"/>
    </source>
</evidence>
<reference evidence="2 3" key="1">
    <citation type="submission" date="2019-04" db="EMBL/GenBank/DDBJ databases">
        <authorList>
            <person name="Feng G."/>
            <person name="Zhang J."/>
            <person name="Zhu H."/>
        </authorList>
    </citation>
    <scope>NUCLEOTIDE SEQUENCE [LARGE SCALE GENOMIC DNA]</scope>
    <source>
        <strain evidence="2 3">JCM 31653</strain>
    </source>
</reference>
<proteinExistence type="predicted"/>
<gene>
    <name evidence="2" type="ORF">E5K00_09890</name>
</gene>
<dbReference type="OrthoDB" id="663116at2"/>
<sequence length="448" mass="49705">MKTRFFLLLFLALYSVAHAQTPIYQVSLREQKLVVDKAAFHITEVLDLRVQRQTIGWVQRGMNNIRIPANLQGGLQDGLGGWLQMQLPPRPGSRPVLLRVHELRIGEVTKATSEKATASVDVDFVVQQPDGSYQVLQRYIEEEESKGLETTGHHDDNIAACLQRICVQFNALDWAQRLALSPPLTKEQVYYRGGRRPVPYDYAILTAPAPPMGIYGTFLNFRNNQLAPAADLVAEATDEPGEVDAYQGSGAARKALDEVWGFSDGQQVYIKRKRHFYALKRAGDDFTYTAQSMDDPGVINTAGALAGVAGMAIAAVTTHGDRQEYTLDMATGRVADFDYLELLTRRDTATVVVYRRPGGPAAPLTVLLNGKELAALPANDFVLIPWTSKTREVSLCLADTDGACYSFIPVFGATTYVELKARTAGEKPLLQYVPQKEGDYYVKKMRRR</sequence>
<comment type="caution">
    <text evidence="2">The sequence shown here is derived from an EMBL/GenBank/DDBJ whole genome shotgun (WGS) entry which is preliminary data.</text>
</comment>
<dbReference type="EMBL" id="SRLC01000001">
    <property type="protein sequence ID" value="TGE25478.1"/>
    <property type="molecule type" value="Genomic_DNA"/>
</dbReference>